<evidence type="ECO:0008006" key="4">
    <source>
        <dbReference type="Google" id="ProtNLM"/>
    </source>
</evidence>
<dbReference type="Proteomes" id="UP000618591">
    <property type="component" value="Unassembled WGS sequence"/>
</dbReference>
<feature type="transmembrane region" description="Helical" evidence="1">
    <location>
        <begin position="74"/>
        <end position="92"/>
    </location>
</feature>
<accession>A0ABQ1H352</accession>
<feature type="transmembrane region" description="Helical" evidence="1">
    <location>
        <begin position="333"/>
        <end position="349"/>
    </location>
</feature>
<dbReference type="RefSeq" id="WP_188448702.1">
    <property type="nucleotide sequence ID" value="NZ_BMDW01000020.1"/>
</dbReference>
<keyword evidence="1" id="KW-0472">Membrane</keyword>
<name>A0ABQ1H352_9SPHN</name>
<feature type="transmembrane region" description="Helical" evidence="1">
    <location>
        <begin position="177"/>
        <end position="205"/>
    </location>
</feature>
<sequence length="547" mass="61433">MNGVDIEGSDRAGGGAALHWWQTRTFVAIMALVAIVPLLRPDIPPLVDLPGHMGRYRVQLSHDQYPWLLDWYNFNWQLIGNLGIDLLVIPLAKLFGLELAVKLIVMAIPALMVTGFLWIAREVHGRIPPTALFALPLAYSYPFQFGFVNFALAMAIALNAFALWLRLARLQRFRLRAAIFLPLSCALWVCHTFGWGVLGVLAFSGEMIRQHDARTDRGPVSWGKAWVRAGLGCLPLAVPILLMIAWRSGEHVTGQTADWFNWRAKIGYATMALRDRWMAFDMASVAALLVILFRGFRDPNVEYSRNLGLSALFLLVVFLLLPRIVFGSAYADMRLVPFVFGIAIIAVRAKRGLSIRGSATLAVVGLAFFLVRIGAGTASYWMFANDYDRELKALDHVPVGAKLVTFIGTQCGAPWTMSRLEHIPAIALERKMAYSNDQWSMAGAQLLTARYLPARRFAHDPSQIVTSAQCPREWWRPISKAMARFPRDAFDYVWLVRPPAYDPKFNQGLVEIWRDGTSVLFRVDHSKRGIQISDEALKTARPRPTPF</sequence>
<keyword evidence="1" id="KW-1133">Transmembrane helix</keyword>
<organism evidence="2 3">
    <name type="scientific">Sphingomonas psychrolutea</name>
    <dbReference type="NCBI Taxonomy" id="1259676"/>
    <lineage>
        <taxon>Bacteria</taxon>
        <taxon>Pseudomonadati</taxon>
        <taxon>Pseudomonadota</taxon>
        <taxon>Alphaproteobacteria</taxon>
        <taxon>Sphingomonadales</taxon>
        <taxon>Sphingomonadaceae</taxon>
        <taxon>Sphingomonas</taxon>
    </lineage>
</organism>
<evidence type="ECO:0000256" key="1">
    <source>
        <dbReference type="SAM" id="Phobius"/>
    </source>
</evidence>
<feature type="transmembrane region" description="Helical" evidence="1">
    <location>
        <begin position="141"/>
        <end position="165"/>
    </location>
</feature>
<feature type="transmembrane region" description="Helical" evidence="1">
    <location>
        <begin position="21"/>
        <end position="39"/>
    </location>
</feature>
<feature type="transmembrane region" description="Helical" evidence="1">
    <location>
        <begin position="99"/>
        <end position="121"/>
    </location>
</feature>
<proteinExistence type="predicted"/>
<protein>
    <recommendedName>
        <fullName evidence="4">Glycosyltransferase RgtA/B/C/D-like domain-containing protein</fullName>
    </recommendedName>
</protein>
<dbReference type="EMBL" id="BMDW01000020">
    <property type="protein sequence ID" value="GGA56592.1"/>
    <property type="molecule type" value="Genomic_DNA"/>
</dbReference>
<reference evidence="3" key="1">
    <citation type="journal article" date="2019" name="Int. J. Syst. Evol. Microbiol.">
        <title>The Global Catalogue of Microorganisms (GCM) 10K type strain sequencing project: providing services to taxonomists for standard genome sequencing and annotation.</title>
        <authorList>
            <consortium name="The Broad Institute Genomics Platform"/>
            <consortium name="The Broad Institute Genome Sequencing Center for Infectious Disease"/>
            <person name="Wu L."/>
            <person name="Ma J."/>
        </authorList>
    </citation>
    <scope>NUCLEOTIDE SEQUENCE [LARGE SCALE GENOMIC DNA]</scope>
    <source>
        <strain evidence="3">CGMCC 1.10106</strain>
    </source>
</reference>
<evidence type="ECO:0000313" key="2">
    <source>
        <dbReference type="EMBL" id="GGA56592.1"/>
    </source>
</evidence>
<keyword evidence="1" id="KW-0812">Transmembrane</keyword>
<feature type="transmembrane region" description="Helical" evidence="1">
    <location>
        <begin position="361"/>
        <end position="383"/>
    </location>
</feature>
<keyword evidence="3" id="KW-1185">Reference proteome</keyword>
<evidence type="ECO:0000313" key="3">
    <source>
        <dbReference type="Proteomes" id="UP000618591"/>
    </source>
</evidence>
<comment type="caution">
    <text evidence="2">The sequence shown here is derived from an EMBL/GenBank/DDBJ whole genome shotgun (WGS) entry which is preliminary data.</text>
</comment>
<feature type="transmembrane region" description="Helical" evidence="1">
    <location>
        <begin position="277"/>
        <end position="296"/>
    </location>
</feature>
<feature type="transmembrane region" description="Helical" evidence="1">
    <location>
        <begin position="308"/>
        <end position="326"/>
    </location>
</feature>
<gene>
    <name evidence="2" type="ORF">GCM10011395_28800</name>
</gene>